<proteinExistence type="inferred from homology"/>
<comment type="similarity">
    <text evidence="1">Belongs to the Skp family.</text>
</comment>
<dbReference type="EMBL" id="AP029170">
    <property type="protein sequence ID" value="BFD46334.1"/>
    <property type="molecule type" value="Genomic_DNA"/>
</dbReference>
<evidence type="ECO:0000313" key="3">
    <source>
        <dbReference type="EMBL" id="BFD46334.1"/>
    </source>
</evidence>
<organism evidence="3">
    <name type="scientific">Candidatus Tisiphia endosymbiont of Sergentomyia squamirostris</name>
    <dbReference type="NCBI Taxonomy" id="3113639"/>
    <lineage>
        <taxon>Bacteria</taxon>
        <taxon>Pseudomonadati</taxon>
        <taxon>Pseudomonadota</taxon>
        <taxon>Alphaproteobacteria</taxon>
        <taxon>Rickettsiales</taxon>
        <taxon>Rickettsiaceae</taxon>
        <taxon>Rickettsieae</taxon>
        <taxon>Candidatus Tisiphia</taxon>
    </lineage>
</organism>
<reference evidence="3" key="1">
    <citation type="submission" date="2024-01" db="EMBL/GenBank/DDBJ databases">
        <title>Sequencing the genomes of a sandfly, Sergentomyia squamirostris, and its two endosymbionts.</title>
        <authorList>
            <person name="Itokawa K."/>
            <person name="Sanjoba C."/>
        </authorList>
    </citation>
    <scope>NUCLEOTIDE SEQUENCE</scope>
    <source>
        <strain evidence="3">RiSSQ</strain>
    </source>
</reference>
<dbReference type="InterPro" id="IPR024930">
    <property type="entry name" value="Skp_dom_sf"/>
</dbReference>
<dbReference type="PANTHER" id="PTHR35089">
    <property type="entry name" value="CHAPERONE PROTEIN SKP"/>
    <property type="match status" value="1"/>
</dbReference>
<dbReference type="Pfam" id="PF03938">
    <property type="entry name" value="OmpH"/>
    <property type="match status" value="1"/>
</dbReference>
<dbReference type="Gene3D" id="3.30.910.20">
    <property type="entry name" value="Skp domain"/>
    <property type="match status" value="1"/>
</dbReference>
<keyword evidence="2" id="KW-0732">Signal</keyword>
<sequence>MWIKNTNISMIVMWSKRCHNWLTIIFCLIINSYSTIHASNTNIANRFATRIAIVDIHSILEHSVAIQSIRKSVDQISEKIRQDLSKKDGELKEIENLLMGKRNSLSESAFEQEFSLFENKINIAQKEIRDRKVRLEQAHAEGIGKVQEAITKIISTLAEKYNLDLVIPSTQILFAKNSLNITQEVIAELNNKLKHVPIKYE</sequence>
<protein>
    <submittedName>
        <fullName evidence="3">OmpH family outer membrane protein</fullName>
    </submittedName>
</protein>
<dbReference type="PANTHER" id="PTHR35089:SF1">
    <property type="entry name" value="CHAPERONE PROTEIN SKP"/>
    <property type="match status" value="1"/>
</dbReference>
<accession>A0AAT9G989</accession>
<dbReference type="SUPFAM" id="SSF111384">
    <property type="entry name" value="OmpH-like"/>
    <property type="match status" value="1"/>
</dbReference>
<gene>
    <name evidence="3" type="ORF">DMENIID0002_09800</name>
</gene>
<dbReference type="GO" id="GO:0005829">
    <property type="term" value="C:cytosol"/>
    <property type="evidence" value="ECO:0007669"/>
    <property type="project" value="TreeGrafter"/>
</dbReference>
<evidence type="ECO:0000256" key="2">
    <source>
        <dbReference type="ARBA" id="ARBA00022729"/>
    </source>
</evidence>
<dbReference type="InterPro" id="IPR005632">
    <property type="entry name" value="Chaperone_Skp"/>
</dbReference>
<name>A0AAT9G989_9RICK</name>
<dbReference type="SMART" id="SM00935">
    <property type="entry name" value="OmpH"/>
    <property type="match status" value="1"/>
</dbReference>
<dbReference type="AlphaFoldDB" id="A0AAT9G989"/>
<dbReference type="GO" id="GO:0051082">
    <property type="term" value="F:unfolded protein binding"/>
    <property type="evidence" value="ECO:0007669"/>
    <property type="project" value="InterPro"/>
</dbReference>
<evidence type="ECO:0000256" key="1">
    <source>
        <dbReference type="ARBA" id="ARBA00009091"/>
    </source>
</evidence>
<dbReference type="GO" id="GO:0050821">
    <property type="term" value="P:protein stabilization"/>
    <property type="evidence" value="ECO:0007669"/>
    <property type="project" value="TreeGrafter"/>
</dbReference>